<dbReference type="InterPro" id="IPR027417">
    <property type="entry name" value="P-loop_NTPase"/>
</dbReference>
<evidence type="ECO:0000256" key="4">
    <source>
        <dbReference type="ARBA" id="ARBA00022833"/>
    </source>
</evidence>
<dbReference type="NCBIfam" id="NF041025">
    <property type="entry name" value="antiphage_deaminase"/>
    <property type="match status" value="1"/>
</dbReference>
<dbReference type="SUPFAM" id="SSF53927">
    <property type="entry name" value="Cytidine deaminase-like"/>
    <property type="match status" value="1"/>
</dbReference>
<dbReference type="OrthoDB" id="9788517at2"/>
<dbReference type="STRING" id="983.SAMN05443543_101562"/>
<evidence type="ECO:0000313" key="6">
    <source>
        <dbReference type="EMBL" id="GEC71811.1"/>
    </source>
</evidence>
<proteinExistence type="inferred from homology"/>
<name>A0A4Y4AUC8_9FLAO</name>
<dbReference type="InterPro" id="IPR002125">
    <property type="entry name" value="CMP_dCMP_dom"/>
</dbReference>
<protein>
    <submittedName>
        <fullName evidence="6">Cytidine deaminase</fullName>
    </submittedName>
</protein>
<dbReference type="PROSITE" id="PS00903">
    <property type="entry name" value="CYT_DCMP_DEAMINASES_1"/>
    <property type="match status" value="1"/>
</dbReference>
<dbReference type="PROSITE" id="PS51747">
    <property type="entry name" value="CYT_DCMP_DEAMINASES_2"/>
    <property type="match status" value="1"/>
</dbReference>
<dbReference type="GO" id="GO:0008270">
    <property type="term" value="F:zinc ion binding"/>
    <property type="evidence" value="ECO:0007669"/>
    <property type="project" value="InterPro"/>
</dbReference>
<dbReference type="RefSeq" id="WP_073241614.1">
    <property type="nucleotide sequence ID" value="NZ_BJNP01000011.1"/>
</dbReference>
<keyword evidence="4" id="KW-0862">Zinc</keyword>
<comment type="similarity">
    <text evidence="1">Belongs to the cytidine and deoxycytidylate deaminase family.</text>
</comment>
<feature type="domain" description="CMP/dCMP-type deaminase" evidence="5">
    <location>
        <begin position="265"/>
        <end position="445"/>
    </location>
</feature>
<organism evidence="6 7">
    <name type="scientific">Flavobacterium flevense</name>
    <dbReference type="NCBI Taxonomy" id="983"/>
    <lineage>
        <taxon>Bacteria</taxon>
        <taxon>Pseudomonadati</taxon>
        <taxon>Bacteroidota</taxon>
        <taxon>Flavobacteriia</taxon>
        <taxon>Flavobacteriales</taxon>
        <taxon>Flavobacteriaceae</taxon>
        <taxon>Flavobacterium</taxon>
    </lineage>
</organism>
<dbReference type="GO" id="GO:0004132">
    <property type="term" value="F:dCMP deaminase activity"/>
    <property type="evidence" value="ECO:0007669"/>
    <property type="project" value="TreeGrafter"/>
</dbReference>
<keyword evidence="2" id="KW-0479">Metal-binding</keyword>
<accession>A0A4Y4AUC8</accession>
<evidence type="ECO:0000256" key="2">
    <source>
        <dbReference type="ARBA" id="ARBA00022723"/>
    </source>
</evidence>
<dbReference type="Proteomes" id="UP000316775">
    <property type="component" value="Unassembled WGS sequence"/>
</dbReference>
<dbReference type="EMBL" id="BJNP01000011">
    <property type="protein sequence ID" value="GEC71811.1"/>
    <property type="molecule type" value="Genomic_DNA"/>
</dbReference>
<sequence>MGELAIKSPTLFKSENSKSTLEKFEKTLTEELIIGICSPIGSLKEKVLENLKYKIETDYQYEEVKILKLSEFIEEYEFTEEEKNEIPKVRTNASAIFSEYYNKINKGNIIRKHNNNERLAEYAVKKIHVDRVAKTKEQKGLKDQNPKSTDYESRRVCYIIDSIKTKEELYLLRKIYSENFYLISVFSSLEDRKANLKTKNFKNTEIEEIIEIDDRQNYKYGQNVRDVFVEGDLFIRVSKGNIPKIDHKISRFLHLVFETSIITPTIEEIAMYNAKAAAGNSACLSRQVGACIVDDKENVLSIGWNDVPKYGGNLYTSNTENDQRCFNHEFCSNDFQKSKVVDNIVESILNDEEFEELKKSSNIEFRLKEKIIKNTKVKDLIEFSRSVHAEMHAIIQGALTTGDKLIGSRLFCTTYPCHNCARHIIAAGIKEVYYIEPYVKSLCLTLHEDAMSEKEDSNNKVKILIFDGVSPNRYLSFFTNFAERKNNGKLVKKDLKTAKPKSSKSLQALSTLEEQAVITLES</sequence>
<keyword evidence="7" id="KW-1185">Reference proteome</keyword>
<evidence type="ECO:0000256" key="1">
    <source>
        <dbReference type="ARBA" id="ARBA00006576"/>
    </source>
</evidence>
<evidence type="ECO:0000256" key="3">
    <source>
        <dbReference type="ARBA" id="ARBA00022801"/>
    </source>
</evidence>
<reference evidence="6 7" key="1">
    <citation type="submission" date="2019-06" db="EMBL/GenBank/DDBJ databases">
        <title>Whole genome shotgun sequence of Flavobacterium flevense NBRC 14960.</title>
        <authorList>
            <person name="Hosoyama A."/>
            <person name="Uohara A."/>
            <person name="Ohji S."/>
            <person name="Ichikawa N."/>
        </authorList>
    </citation>
    <scope>NUCLEOTIDE SEQUENCE [LARGE SCALE GENOMIC DNA]</scope>
    <source>
        <strain evidence="6 7">NBRC 14960</strain>
    </source>
</reference>
<keyword evidence="3" id="KW-0378">Hydrolase</keyword>
<dbReference type="Gene3D" id="3.40.50.300">
    <property type="entry name" value="P-loop containing nucleotide triphosphate hydrolases"/>
    <property type="match status" value="1"/>
</dbReference>
<dbReference type="InterPro" id="IPR015517">
    <property type="entry name" value="dCMP_deaminase-rel"/>
</dbReference>
<dbReference type="InterPro" id="IPR016193">
    <property type="entry name" value="Cytidine_deaminase-like"/>
</dbReference>
<dbReference type="PANTHER" id="PTHR11086">
    <property type="entry name" value="DEOXYCYTIDYLATE DEAMINASE-RELATED"/>
    <property type="match status" value="1"/>
</dbReference>
<comment type="caution">
    <text evidence="6">The sequence shown here is derived from an EMBL/GenBank/DDBJ whole genome shotgun (WGS) entry which is preliminary data.</text>
</comment>
<dbReference type="Pfam" id="PF00383">
    <property type="entry name" value="dCMP_cyt_deam_1"/>
    <property type="match status" value="1"/>
</dbReference>
<dbReference type="GO" id="GO:0005737">
    <property type="term" value="C:cytoplasm"/>
    <property type="evidence" value="ECO:0007669"/>
    <property type="project" value="TreeGrafter"/>
</dbReference>
<dbReference type="Gene3D" id="3.40.140.10">
    <property type="entry name" value="Cytidine Deaminase, domain 2"/>
    <property type="match status" value="1"/>
</dbReference>
<evidence type="ECO:0000259" key="5">
    <source>
        <dbReference type="PROSITE" id="PS51747"/>
    </source>
</evidence>
<dbReference type="InterPro" id="IPR016192">
    <property type="entry name" value="APOBEC/CMP_deaminase_Zn-bd"/>
</dbReference>
<evidence type="ECO:0000313" key="7">
    <source>
        <dbReference type="Proteomes" id="UP000316775"/>
    </source>
</evidence>
<gene>
    <name evidence="6" type="ORF">FFL01_13500</name>
</gene>
<dbReference type="PANTHER" id="PTHR11086:SF18">
    <property type="entry name" value="DEOXYCYTIDYLATE DEAMINASE"/>
    <property type="match status" value="1"/>
</dbReference>
<dbReference type="AlphaFoldDB" id="A0A4Y4AUC8"/>